<dbReference type="EMBL" id="ML991851">
    <property type="protein sequence ID" value="KAF2229913.1"/>
    <property type="molecule type" value="Genomic_DNA"/>
</dbReference>
<evidence type="ECO:0000313" key="3">
    <source>
        <dbReference type="Proteomes" id="UP000800092"/>
    </source>
</evidence>
<protein>
    <submittedName>
        <fullName evidence="2">Uncharacterized protein</fullName>
    </submittedName>
</protein>
<dbReference type="AlphaFoldDB" id="A0A6A6GX46"/>
<dbReference type="Proteomes" id="UP000800092">
    <property type="component" value="Unassembled WGS sequence"/>
</dbReference>
<feature type="compositionally biased region" description="Polar residues" evidence="1">
    <location>
        <begin position="77"/>
        <end position="92"/>
    </location>
</feature>
<gene>
    <name evidence="2" type="ORF">EV356DRAFT_509988</name>
</gene>
<sequence length="130" mass="14571">MVLLIAFLLFSICILLIFAFHLWRRSAILEEALRSVSPATYTSLKTKSARSSPPLYALDVEYTAATPPPPYSLDPGIQTTESKPQRRSTVATHETSNYDYLDCDCYDGDSWASLPAEECRCLRAQKTMSL</sequence>
<accession>A0A6A6GX46</accession>
<evidence type="ECO:0000256" key="1">
    <source>
        <dbReference type="SAM" id="MobiDB-lite"/>
    </source>
</evidence>
<feature type="region of interest" description="Disordered" evidence="1">
    <location>
        <begin position="66"/>
        <end position="92"/>
    </location>
</feature>
<proteinExistence type="predicted"/>
<evidence type="ECO:0000313" key="2">
    <source>
        <dbReference type="EMBL" id="KAF2229913.1"/>
    </source>
</evidence>
<name>A0A6A6GX46_VIRVR</name>
<keyword evidence="3" id="KW-1185">Reference proteome</keyword>
<reference evidence="2" key="1">
    <citation type="journal article" date="2020" name="Stud. Mycol.">
        <title>101 Dothideomycetes genomes: a test case for predicting lifestyles and emergence of pathogens.</title>
        <authorList>
            <person name="Haridas S."/>
            <person name="Albert R."/>
            <person name="Binder M."/>
            <person name="Bloem J."/>
            <person name="Labutti K."/>
            <person name="Salamov A."/>
            <person name="Andreopoulos B."/>
            <person name="Baker S."/>
            <person name="Barry K."/>
            <person name="Bills G."/>
            <person name="Bluhm B."/>
            <person name="Cannon C."/>
            <person name="Castanera R."/>
            <person name="Culley D."/>
            <person name="Daum C."/>
            <person name="Ezra D."/>
            <person name="Gonzalez J."/>
            <person name="Henrissat B."/>
            <person name="Kuo A."/>
            <person name="Liang C."/>
            <person name="Lipzen A."/>
            <person name="Lutzoni F."/>
            <person name="Magnuson J."/>
            <person name="Mondo S."/>
            <person name="Nolan M."/>
            <person name="Ohm R."/>
            <person name="Pangilinan J."/>
            <person name="Park H.-J."/>
            <person name="Ramirez L."/>
            <person name="Alfaro M."/>
            <person name="Sun H."/>
            <person name="Tritt A."/>
            <person name="Yoshinaga Y."/>
            <person name="Zwiers L.-H."/>
            <person name="Turgeon B."/>
            <person name="Goodwin S."/>
            <person name="Spatafora J."/>
            <person name="Crous P."/>
            <person name="Grigoriev I."/>
        </authorList>
    </citation>
    <scope>NUCLEOTIDE SEQUENCE</scope>
    <source>
        <strain evidence="2">Tuck. ex Michener</strain>
    </source>
</reference>
<organism evidence="2 3">
    <name type="scientific">Viridothelium virens</name>
    <name type="common">Speckled blister lichen</name>
    <name type="synonym">Trypethelium virens</name>
    <dbReference type="NCBI Taxonomy" id="1048519"/>
    <lineage>
        <taxon>Eukaryota</taxon>
        <taxon>Fungi</taxon>
        <taxon>Dikarya</taxon>
        <taxon>Ascomycota</taxon>
        <taxon>Pezizomycotina</taxon>
        <taxon>Dothideomycetes</taxon>
        <taxon>Dothideomycetes incertae sedis</taxon>
        <taxon>Trypetheliales</taxon>
        <taxon>Trypetheliaceae</taxon>
        <taxon>Viridothelium</taxon>
    </lineage>
</organism>